<dbReference type="AlphaFoldDB" id="A0A7J6HNR6"/>
<comment type="caution">
    <text evidence="2">The sequence shown here is derived from an EMBL/GenBank/DDBJ whole genome shotgun (WGS) entry which is preliminary data.</text>
</comment>
<evidence type="ECO:0000313" key="3">
    <source>
        <dbReference type="Proteomes" id="UP000525078"/>
    </source>
</evidence>
<proteinExistence type="predicted"/>
<protein>
    <recommendedName>
        <fullName evidence="4">Alanine racemase N-terminal domain-containing protein</fullName>
    </recommendedName>
</protein>
<organism evidence="2 3">
    <name type="scientific">Cannabis sativa</name>
    <name type="common">Hemp</name>
    <name type="synonym">Marijuana</name>
    <dbReference type="NCBI Taxonomy" id="3483"/>
    <lineage>
        <taxon>Eukaryota</taxon>
        <taxon>Viridiplantae</taxon>
        <taxon>Streptophyta</taxon>
        <taxon>Embryophyta</taxon>
        <taxon>Tracheophyta</taxon>
        <taxon>Spermatophyta</taxon>
        <taxon>Magnoliopsida</taxon>
        <taxon>eudicotyledons</taxon>
        <taxon>Gunneridae</taxon>
        <taxon>Pentapetalae</taxon>
        <taxon>rosids</taxon>
        <taxon>fabids</taxon>
        <taxon>Rosales</taxon>
        <taxon>Cannabaceae</taxon>
        <taxon>Cannabis</taxon>
    </lineage>
</organism>
<dbReference type="Proteomes" id="UP000525078">
    <property type="component" value="Unassembled WGS sequence"/>
</dbReference>
<dbReference type="InterPro" id="IPR029066">
    <property type="entry name" value="PLP-binding_barrel"/>
</dbReference>
<dbReference type="SUPFAM" id="SSF51419">
    <property type="entry name" value="PLP-binding barrel"/>
    <property type="match status" value="1"/>
</dbReference>
<dbReference type="EMBL" id="JAATIP010000001">
    <property type="protein sequence ID" value="KAF4396906.1"/>
    <property type="molecule type" value="Genomic_DNA"/>
</dbReference>
<dbReference type="GO" id="GO:0030170">
    <property type="term" value="F:pyridoxal phosphate binding"/>
    <property type="evidence" value="ECO:0007669"/>
    <property type="project" value="InterPro"/>
</dbReference>
<keyword evidence="1" id="KW-0663">Pyridoxal phosphate</keyword>
<evidence type="ECO:0008006" key="4">
    <source>
        <dbReference type="Google" id="ProtNLM"/>
    </source>
</evidence>
<accession>A0A7J6HNR6</accession>
<dbReference type="Gene3D" id="3.20.20.10">
    <property type="entry name" value="Alanine racemase"/>
    <property type="match status" value="1"/>
</dbReference>
<evidence type="ECO:0000256" key="1">
    <source>
        <dbReference type="ARBA" id="ARBA00022898"/>
    </source>
</evidence>
<dbReference type="PANTHER" id="PTHR10146">
    <property type="entry name" value="PROLINE SYNTHETASE CO-TRANSCRIBED BACTERIAL HOMOLOG PROTEIN"/>
    <property type="match status" value="1"/>
</dbReference>
<dbReference type="PANTHER" id="PTHR10146:SF14">
    <property type="entry name" value="PYRIDOXAL PHOSPHATE HOMEOSTASIS PROTEIN"/>
    <property type="match status" value="1"/>
</dbReference>
<dbReference type="InterPro" id="IPR011078">
    <property type="entry name" value="PyrdxlP_homeostasis"/>
</dbReference>
<name>A0A7J6HNR6_CANSA</name>
<sequence>MVRVRQTAERSGRTVEEVRVVAISKTKPFSLIRQVYDSGHRCFGENYVQEILQKAPQLPNGIEWHFIGHLHSNKVKSLMVPNISMVEGVHNEKIANHLDNAVSSLARNPLKVLVQVNTSGEPCE</sequence>
<gene>
    <name evidence="2" type="ORF">F8388_004874</name>
</gene>
<evidence type="ECO:0000313" key="2">
    <source>
        <dbReference type="EMBL" id="KAF4396906.1"/>
    </source>
</evidence>
<reference evidence="2 3" key="1">
    <citation type="journal article" date="2020" name="bioRxiv">
        <title>Sequence and annotation of 42 cannabis genomes reveals extensive copy number variation in cannabinoid synthesis and pathogen resistance genes.</title>
        <authorList>
            <person name="Mckernan K.J."/>
            <person name="Helbert Y."/>
            <person name="Kane L.T."/>
            <person name="Ebling H."/>
            <person name="Zhang L."/>
            <person name="Liu B."/>
            <person name="Eaton Z."/>
            <person name="Mclaughlin S."/>
            <person name="Kingan S."/>
            <person name="Baybayan P."/>
            <person name="Concepcion G."/>
            <person name="Jordan M."/>
            <person name="Riva A."/>
            <person name="Barbazuk W."/>
            <person name="Harkins T."/>
        </authorList>
    </citation>
    <scope>NUCLEOTIDE SEQUENCE [LARGE SCALE GENOMIC DNA]</scope>
    <source>
        <strain evidence="3">cv. Jamaican Lion 4</strain>
        <tissue evidence="2">Leaf</tissue>
    </source>
</reference>